<dbReference type="Proteomes" id="UP000075882">
    <property type="component" value="Unassembled WGS sequence"/>
</dbReference>
<feature type="region of interest" description="Disordered" evidence="1">
    <location>
        <begin position="284"/>
        <end position="322"/>
    </location>
</feature>
<protein>
    <submittedName>
        <fullName evidence="2">Uncharacterized protein</fullName>
    </submittedName>
</protein>
<reference evidence="2" key="1">
    <citation type="submission" date="2022-08" db="UniProtKB">
        <authorList>
            <consortium name="EnsemblMetazoa"/>
        </authorList>
    </citation>
    <scope>IDENTIFICATION</scope>
</reference>
<evidence type="ECO:0000256" key="1">
    <source>
        <dbReference type="SAM" id="MobiDB-lite"/>
    </source>
</evidence>
<dbReference type="AlphaFoldDB" id="A0A8W7PC31"/>
<name>A0A8W7PC31_ANOCL</name>
<evidence type="ECO:0000313" key="2">
    <source>
        <dbReference type="EnsemblMetazoa" id="ACOM028591-PA.1"/>
    </source>
</evidence>
<organism evidence="2">
    <name type="scientific">Anopheles coluzzii</name>
    <name type="common">African malaria mosquito</name>
    <dbReference type="NCBI Taxonomy" id="1518534"/>
    <lineage>
        <taxon>Eukaryota</taxon>
        <taxon>Metazoa</taxon>
        <taxon>Ecdysozoa</taxon>
        <taxon>Arthropoda</taxon>
        <taxon>Hexapoda</taxon>
        <taxon>Insecta</taxon>
        <taxon>Pterygota</taxon>
        <taxon>Neoptera</taxon>
        <taxon>Endopterygota</taxon>
        <taxon>Diptera</taxon>
        <taxon>Nematocera</taxon>
        <taxon>Culicoidea</taxon>
        <taxon>Culicidae</taxon>
        <taxon>Anophelinae</taxon>
        <taxon>Anopheles</taxon>
    </lineage>
</organism>
<sequence>MKEFAETIFQTTGQPTGVRKSCVMSLGRKDASRRPRATGRLHPTFASATGRLQGGHGAIERQAPAVAQAVHQYVPTVVVVIVARGSHYRSVLESERHLTSHAQLVHRDGLGGMAHAHATDRRRRQVRLDAALLRERTAVAADQLERVCGQHSTAVARHRLQVLRWWRCPLRQVGKLGRRHLVVLQRRMMVPEYGGGVRLRVDRQAFQLAADVVGHLAVFVALFRLQRAVPAGTAHARAAAARLIQPRLVPLYTPAKISTFSMSRLHPIAIVTLSAVLYAAKPSSCEEDIPPAPPAPPPAAPPSSSPPSDDSAVTGWTGRVPG</sequence>
<dbReference type="EnsemblMetazoa" id="ACOM028591-RA">
    <property type="protein sequence ID" value="ACOM028591-PA.1"/>
    <property type="gene ID" value="ACOM028591"/>
</dbReference>
<proteinExistence type="predicted"/>
<accession>A0A8W7PC31</accession>
<feature type="compositionally biased region" description="Pro residues" evidence="1">
    <location>
        <begin position="290"/>
        <end position="305"/>
    </location>
</feature>